<keyword evidence="9 10" id="KW-0998">Cell outer membrane</keyword>
<dbReference type="InterPro" id="IPR012910">
    <property type="entry name" value="Plug_dom"/>
</dbReference>
<feature type="chain" id="PRO_5016360352" evidence="12">
    <location>
        <begin position="23"/>
        <end position="705"/>
    </location>
</feature>
<evidence type="ECO:0000256" key="12">
    <source>
        <dbReference type="SAM" id="SignalP"/>
    </source>
</evidence>
<dbReference type="AlphaFoldDB" id="A0A328WPZ0"/>
<dbReference type="InterPro" id="IPR039426">
    <property type="entry name" value="TonB-dep_rcpt-like"/>
</dbReference>
<evidence type="ECO:0000256" key="11">
    <source>
        <dbReference type="RuleBase" id="RU003357"/>
    </source>
</evidence>
<name>A0A328WPZ0_9FLAO</name>
<evidence type="ECO:0000256" key="6">
    <source>
        <dbReference type="ARBA" id="ARBA00023077"/>
    </source>
</evidence>
<evidence type="ECO:0000256" key="7">
    <source>
        <dbReference type="ARBA" id="ARBA00023136"/>
    </source>
</evidence>
<comment type="caution">
    <text evidence="15">The sequence shown here is derived from an EMBL/GenBank/DDBJ whole genome shotgun (WGS) entry which is preliminary data.</text>
</comment>
<keyword evidence="16" id="KW-1185">Reference proteome</keyword>
<feature type="domain" description="TonB-dependent receptor plug" evidence="14">
    <location>
        <begin position="46"/>
        <end position="152"/>
    </location>
</feature>
<dbReference type="InterPro" id="IPR037066">
    <property type="entry name" value="Plug_dom_sf"/>
</dbReference>
<keyword evidence="5 12" id="KW-0732">Signal</keyword>
<dbReference type="GO" id="GO:0015344">
    <property type="term" value="F:siderophore uptake transmembrane transporter activity"/>
    <property type="evidence" value="ECO:0007669"/>
    <property type="project" value="TreeGrafter"/>
</dbReference>
<dbReference type="PROSITE" id="PS52016">
    <property type="entry name" value="TONB_DEPENDENT_REC_3"/>
    <property type="match status" value="1"/>
</dbReference>
<evidence type="ECO:0000313" key="16">
    <source>
        <dbReference type="Proteomes" id="UP000249518"/>
    </source>
</evidence>
<evidence type="ECO:0000256" key="10">
    <source>
        <dbReference type="PROSITE-ProRule" id="PRU01360"/>
    </source>
</evidence>
<gene>
    <name evidence="15" type="ORF">B0I10_11196</name>
</gene>
<evidence type="ECO:0000256" key="8">
    <source>
        <dbReference type="ARBA" id="ARBA00023170"/>
    </source>
</evidence>
<evidence type="ECO:0000313" key="15">
    <source>
        <dbReference type="EMBL" id="RAR47186.1"/>
    </source>
</evidence>
<dbReference type="PANTHER" id="PTHR30069:SF29">
    <property type="entry name" value="HEMOGLOBIN AND HEMOGLOBIN-HAPTOGLOBIN-BINDING PROTEIN 1-RELATED"/>
    <property type="match status" value="1"/>
</dbReference>
<feature type="signal peptide" evidence="12">
    <location>
        <begin position="1"/>
        <end position="22"/>
    </location>
</feature>
<comment type="subcellular location">
    <subcellularLocation>
        <location evidence="1 10">Cell outer membrane</location>
        <topology evidence="1 10">Multi-pass membrane protein</topology>
    </subcellularLocation>
</comment>
<dbReference type="EMBL" id="QLSV01000011">
    <property type="protein sequence ID" value="RAR47186.1"/>
    <property type="molecule type" value="Genomic_DNA"/>
</dbReference>
<dbReference type="GO" id="GO:0009279">
    <property type="term" value="C:cell outer membrane"/>
    <property type="evidence" value="ECO:0007669"/>
    <property type="project" value="UniProtKB-SubCell"/>
</dbReference>
<dbReference type="SUPFAM" id="SSF56935">
    <property type="entry name" value="Porins"/>
    <property type="match status" value="1"/>
</dbReference>
<keyword evidence="4 10" id="KW-0812">Transmembrane</keyword>
<dbReference type="OrthoDB" id="9764669at2"/>
<evidence type="ECO:0000259" key="14">
    <source>
        <dbReference type="Pfam" id="PF07715"/>
    </source>
</evidence>
<keyword evidence="6 11" id="KW-0798">TonB box</keyword>
<protein>
    <submittedName>
        <fullName evidence="15">Outer membrane receptor for ferrienterochelin and colicins</fullName>
    </submittedName>
</protein>
<dbReference type="Gene3D" id="2.40.170.20">
    <property type="entry name" value="TonB-dependent receptor, beta-barrel domain"/>
    <property type="match status" value="1"/>
</dbReference>
<evidence type="ECO:0000256" key="1">
    <source>
        <dbReference type="ARBA" id="ARBA00004571"/>
    </source>
</evidence>
<accession>A0A328WPZ0</accession>
<evidence type="ECO:0000256" key="9">
    <source>
        <dbReference type="ARBA" id="ARBA00023237"/>
    </source>
</evidence>
<reference evidence="15 16" key="1">
    <citation type="submission" date="2018-06" db="EMBL/GenBank/DDBJ databases">
        <title>Genomic Encyclopedia of Type Strains, Phase III (KMG-III): the genomes of soil and plant-associated and newly described type strains.</title>
        <authorList>
            <person name="Whitman W."/>
        </authorList>
    </citation>
    <scope>NUCLEOTIDE SEQUENCE [LARGE SCALE GENOMIC DNA]</scope>
    <source>
        <strain evidence="15 16">CGMCC 1.12504</strain>
    </source>
</reference>
<feature type="domain" description="TonB-dependent receptor-like beta-barrel" evidence="13">
    <location>
        <begin position="256"/>
        <end position="664"/>
    </location>
</feature>
<keyword evidence="8 15" id="KW-0675">Receptor</keyword>
<evidence type="ECO:0000256" key="3">
    <source>
        <dbReference type="ARBA" id="ARBA00022452"/>
    </source>
</evidence>
<dbReference type="Pfam" id="PF00593">
    <property type="entry name" value="TonB_dep_Rec_b-barrel"/>
    <property type="match status" value="1"/>
</dbReference>
<evidence type="ECO:0000259" key="13">
    <source>
        <dbReference type="Pfam" id="PF00593"/>
    </source>
</evidence>
<dbReference type="InterPro" id="IPR000531">
    <property type="entry name" value="Beta-barrel_TonB"/>
</dbReference>
<keyword evidence="2 10" id="KW-0813">Transport</keyword>
<keyword evidence="3 10" id="KW-1134">Transmembrane beta strand</keyword>
<keyword evidence="7 10" id="KW-0472">Membrane</keyword>
<dbReference type="InterPro" id="IPR036942">
    <property type="entry name" value="Beta-barrel_TonB_sf"/>
</dbReference>
<evidence type="ECO:0000256" key="5">
    <source>
        <dbReference type="ARBA" id="ARBA00022729"/>
    </source>
</evidence>
<dbReference type="RefSeq" id="WP_112086674.1">
    <property type="nucleotide sequence ID" value="NZ_QLSV01000011.1"/>
</dbReference>
<dbReference type="Gene3D" id="2.170.130.10">
    <property type="entry name" value="TonB-dependent receptor, plug domain"/>
    <property type="match status" value="1"/>
</dbReference>
<sequence length="705" mass="80728">MRRRFIFLLTSFFVTSISSAQAVDTTKTIALKDVVVTGQFEPQSLKKSIFNVRTINESDIQQLAATNLADALNQTLNITVQPGGRDGRSSVSLFGLDSQYFKILVDNIPLVNDSGLGNSIDLTQINLNDIEQIEIIEGSMGVTHGANAVSGILNIITKKSVAKKWEVTASVQEETVGKEYAFFNEGRHIQNLRLAHQLSEGFTTSFSVNRIDFDGFLGNRQGENYAVNDGRRGYTWYPKEQWITNGFIQYKRDKYKLFYKVEYLNERFDFMNTTVNTVANAPFPDIKSAFDERYFTTRWFHHLNSSGTFKDKYPFTVSLSYQSQVREQRAFTYNITTQTEENASQAVDQSSKVAYSTGTLSNLFQHTKWDAQLGYEVVMNEGFSRVIGENNFLKEIRKDINNYDVFFSTEYKANDKAAFRSGLRYSIQNKFDNQYAASFGFRYLFPQDFELRLGAGRSYRTPNFDELYSELIFSGHFFVGNENLIPETSTSFDFGLKKKFSFKSLQWQSQLAVNFLDVKDRIEMALIELQPIAKSQFINISFYQMWNFAWTHQLQWKQFNWNIGASVVGISQAINNGEAVSDDSFLFTHQLNSSLTYQWKKANTTFSAYYKYNGRQQQFVATFDDNGNPTFRPSVLDGFSLMDASVRKLFYNNSFEITAGARNIFNIVTVNQTQPNVGAVHQADAAQLLGYGRSYFLKLVYHLNF</sequence>
<evidence type="ECO:0000256" key="2">
    <source>
        <dbReference type="ARBA" id="ARBA00022448"/>
    </source>
</evidence>
<dbReference type="PANTHER" id="PTHR30069">
    <property type="entry name" value="TONB-DEPENDENT OUTER MEMBRANE RECEPTOR"/>
    <property type="match status" value="1"/>
</dbReference>
<dbReference type="Pfam" id="PF07715">
    <property type="entry name" value="Plug"/>
    <property type="match status" value="1"/>
</dbReference>
<organism evidence="15 16">
    <name type="scientific">Flavobacterium lacus</name>
    <dbReference type="NCBI Taxonomy" id="1353778"/>
    <lineage>
        <taxon>Bacteria</taxon>
        <taxon>Pseudomonadati</taxon>
        <taxon>Bacteroidota</taxon>
        <taxon>Flavobacteriia</taxon>
        <taxon>Flavobacteriales</taxon>
        <taxon>Flavobacteriaceae</taxon>
        <taxon>Flavobacterium</taxon>
    </lineage>
</organism>
<evidence type="ECO:0000256" key="4">
    <source>
        <dbReference type="ARBA" id="ARBA00022692"/>
    </source>
</evidence>
<proteinExistence type="inferred from homology"/>
<dbReference type="GO" id="GO:0044718">
    <property type="term" value="P:siderophore transmembrane transport"/>
    <property type="evidence" value="ECO:0007669"/>
    <property type="project" value="TreeGrafter"/>
</dbReference>
<dbReference type="Proteomes" id="UP000249518">
    <property type="component" value="Unassembled WGS sequence"/>
</dbReference>
<comment type="similarity">
    <text evidence="10 11">Belongs to the TonB-dependent receptor family.</text>
</comment>